<comment type="pathway">
    <text evidence="1">Amino-acid biosynthesis; L-tryptophan biosynthesis; L-tryptophan from chorismate: step 5/5.</text>
</comment>
<evidence type="ECO:0000256" key="7">
    <source>
        <dbReference type="ARBA" id="ARBA00023239"/>
    </source>
</evidence>
<gene>
    <name evidence="10" type="ORF">F0L17_26120</name>
</gene>
<dbReference type="OrthoDB" id="5188974at2"/>
<dbReference type="GO" id="GO:0004834">
    <property type="term" value="F:tryptophan synthase activity"/>
    <property type="evidence" value="ECO:0007669"/>
    <property type="project" value="UniProtKB-EC"/>
</dbReference>
<protein>
    <recommendedName>
        <fullName evidence="3">tryptophan synthase</fullName>
        <ecNumber evidence="3">4.2.1.20</ecNumber>
    </recommendedName>
</protein>
<dbReference type="InterPro" id="IPR002028">
    <property type="entry name" value="Trp_synthase_suA"/>
</dbReference>
<evidence type="ECO:0000256" key="1">
    <source>
        <dbReference type="ARBA" id="ARBA00004733"/>
    </source>
</evidence>
<dbReference type="UniPathway" id="UPA00035">
    <property type="reaction ID" value="UER00044"/>
</dbReference>
<keyword evidence="5" id="KW-0822">Tryptophan biosynthesis</keyword>
<organism evidence="10 11">
    <name type="scientific">Streptomyces taklimakanensis</name>
    <dbReference type="NCBI Taxonomy" id="2569853"/>
    <lineage>
        <taxon>Bacteria</taxon>
        <taxon>Bacillati</taxon>
        <taxon>Actinomycetota</taxon>
        <taxon>Actinomycetes</taxon>
        <taxon>Kitasatosporales</taxon>
        <taxon>Streptomycetaceae</taxon>
        <taxon>Streptomyces</taxon>
    </lineage>
</organism>
<name>A0A6G2BKA6_9ACTN</name>
<dbReference type="Gene3D" id="3.20.20.70">
    <property type="entry name" value="Aldolase class I"/>
    <property type="match status" value="1"/>
</dbReference>
<comment type="caution">
    <text evidence="10">The sequence shown here is derived from an EMBL/GenBank/DDBJ whole genome shotgun (WGS) entry which is preliminary data.</text>
</comment>
<evidence type="ECO:0000256" key="8">
    <source>
        <dbReference type="ARBA" id="ARBA00049047"/>
    </source>
</evidence>
<reference evidence="10 11" key="1">
    <citation type="submission" date="2019-11" db="EMBL/GenBank/DDBJ databases">
        <authorList>
            <person name="Yuan L."/>
        </authorList>
    </citation>
    <scope>NUCLEOTIDE SEQUENCE [LARGE SCALE GENOMIC DNA]</scope>
    <source>
        <strain evidence="10 11">TRM43335</strain>
    </source>
</reference>
<dbReference type="EMBL" id="WIXO01000002">
    <property type="protein sequence ID" value="MTE22509.1"/>
    <property type="molecule type" value="Genomic_DNA"/>
</dbReference>
<proteinExistence type="predicted"/>
<comment type="subunit">
    <text evidence="2">Tetramer of two alpha and two beta chains.</text>
</comment>
<feature type="region of interest" description="Disordered" evidence="9">
    <location>
        <begin position="54"/>
        <end position="75"/>
    </location>
</feature>
<dbReference type="SUPFAM" id="SSF51366">
    <property type="entry name" value="Ribulose-phoshate binding barrel"/>
    <property type="match status" value="1"/>
</dbReference>
<accession>A0A6G2BKA6</accession>
<evidence type="ECO:0000313" key="10">
    <source>
        <dbReference type="EMBL" id="MTE22509.1"/>
    </source>
</evidence>
<dbReference type="PANTHER" id="PTHR43406">
    <property type="entry name" value="TRYPTOPHAN SYNTHASE, ALPHA CHAIN"/>
    <property type="match status" value="1"/>
</dbReference>
<dbReference type="AlphaFoldDB" id="A0A6G2BKA6"/>
<dbReference type="GO" id="GO:0005829">
    <property type="term" value="C:cytosol"/>
    <property type="evidence" value="ECO:0007669"/>
    <property type="project" value="TreeGrafter"/>
</dbReference>
<sequence length="270" mass="28739">MAPVDRLGRALRTAREEHRALLVVYLTHAPASCSPVDLARAAVEAGADVLELGIPTPSTRPRGEEVGASFRRAAGTAPERSWETLRRLREALPHTPLLPLVYPETSGDLGWDALLGEATAAGADGLVLTRPWHDDGLERVAAAGVSAVPVLPATADPDEVARAEEAAAHLTYRALSDRTGGRLDPRAARRRARELARGASAPFLVGFGVSTPRDVAALAPHAAGVVVGSEAIRVLRTASPRTREQELRAAVRAWREATHRPPADPPVKER</sequence>
<keyword evidence="7" id="KW-0456">Lyase</keyword>
<dbReference type="Pfam" id="PF00290">
    <property type="entry name" value="Trp_syntA"/>
    <property type="match status" value="1"/>
</dbReference>
<dbReference type="InterPro" id="IPR011060">
    <property type="entry name" value="RibuloseP-bd_barrel"/>
</dbReference>
<evidence type="ECO:0000256" key="3">
    <source>
        <dbReference type="ARBA" id="ARBA00012043"/>
    </source>
</evidence>
<comment type="catalytic activity">
    <reaction evidence="8">
        <text>(1S,2R)-1-C-(indol-3-yl)glycerol 3-phosphate + L-serine = D-glyceraldehyde 3-phosphate + L-tryptophan + H2O</text>
        <dbReference type="Rhea" id="RHEA:10532"/>
        <dbReference type="ChEBI" id="CHEBI:15377"/>
        <dbReference type="ChEBI" id="CHEBI:33384"/>
        <dbReference type="ChEBI" id="CHEBI:57912"/>
        <dbReference type="ChEBI" id="CHEBI:58866"/>
        <dbReference type="ChEBI" id="CHEBI:59776"/>
        <dbReference type="EC" id="4.2.1.20"/>
    </reaction>
</comment>
<evidence type="ECO:0000256" key="4">
    <source>
        <dbReference type="ARBA" id="ARBA00022605"/>
    </source>
</evidence>
<evidence type="ECO:0000256" key="6">
    <source>
        <dbReference type="ARBA" id="ARBA00023141"/>
    </source>
</evidence>
<evidence type="ECO:0000256" key="5">
    <source>
        <dbReference type="ARBA" id="ARBA00022822"/>
    </source>
</evidence>
<dbReference type="InterPro" id="IPR013785">
    <property type="entry name" value="Aldolase_TIM"/>
</dbReference>
<evidence type="ECO:0000256" key="2">
    <source>
        <dbReference type="ARBA" id="ARBA00011270"/>
    </source>
</evidence>
<dbReference type="EC" id="4.2.1.20" evidence="3"/>
<keyword evidence="6" id="KW-0057">Aromatic amino acid biosynthesis</keyword>
<keyword evidence="11" id="KW-1185">Reference proteome</keyword>
<dbReference type="Proteomes" id="UP000473014">
    <property type="component" value="Unassembled WGS sequence"/>
</dbReference>
<dbReference type="RefSeq" id="WP_155074233.1">
    <property type="nucleotide sequence ID" value="NZ_WIXO01000002.1"/>
</dbReference>
<evidence type="ECO:0000313" key="11">
    <source>
        <dbReference type="Proteomes" id="UP000473014"/>
    </source>
</evidence>
<evidence type="ECO:0000256" key="9">
    <source>
        <dbReference type="SAM" id="MobiDB-lite"/>
    </source>
</evidence>
<keyword evidence="4" id="KW-0028">Amino-acid biosynthesis</keyword>
<dbReference type="PANTHER" id="PTHR43406:SF1">
    <property type="entry name" value="TRYPTOPHAN SYNTHASE ALPHA CHAIN, CHLOROPLASTIC"/>
    <property type="match status" value="1"/>
</dbReference>